<feature type="transmembrane region" description="Helical" evidence="1">
    <location>
        <begin position="77"/>
        <end position="99"/>
    </location>
</feature>
<evidence type="ECO:0000313" key="3">
    <source>
        <dbReference type="EMBL" id="WMB12172.1"/>
    </source>
</evidence>
<evidence type="ECO:0000313" key="4">
    <source>
        <dbReference type="Proteomes" id="UP000662438"/>
    </source>
</evidence>
<dbReference type="AlphaFoldDB" id="A0AAN4DMT0"/>
<organism evidence="2 4">
    <name type="scientific">Enterobacter hormaechei</name>
    <dbReference type="NCBI Taxonomy" id="158836"/>
    <lineage>
        <taxon>Bacteria</taxon>
        <taxon>Pseudomonadati</taxon>
        <taxon>Pseudomonadota</taxon>
        <taxon>Gammaproteobacteria</taxon>
        <taxon>Enterobacterales</taxon>
        <taxon>Enterobacteriaceae</taxon>
        <taxon>Enterobacter</taxon>
        <taxon>Enterobacter cloacae complex</taxon>
    </lineage>
</organism>
<keyword evidence="1" id="KW-0472">Membrane</keyword>
<reference evidence="3" key="2">
    <citation type="journal article" date="2023" name="J. Antimicrob. Chemother.">
        <title>Emergence of OXA-48-producing Enterobacter hormaechei in a Swiss companion animal clinic and their genetic relationship to clinical human isolates.</title>
        <authorList>
            <person name="Dona V."/>
            <person name="Nordmann P."/>
            <person name="Kittl S."/>
            <person name="Schuller S."/>
            <person name="Bouvier M."/>
            <person name="Poirel L."/>
            <person name="Endimiani A."/>
            <person name="Perreten V."/>
        </authorList>
    </citation>
    <scope>NUCLEOTIDE SEQUENCE</scope>
    <source>
        <strain evidence="3">Ehh_25</strain>
    </source>
</reference>
<accession>A0AAN4DMT0</accession>
<dbReference type="Proteomes" id="UP000662438">
    <property type="component" value="Unassembled WGS sequence"/>
</dbReference>
<name>A0AAN4DMT0_9ENTR</name>
<dbReference type="GeneID" id="93200714"/>
<protein>
    <submittedName>
        <fullName evidence="2">Uncharacterized protein</fullName>
    </submittedName>
</protein>
<gene>
    <name evidence="2" type="ORF">ISX34_17855</name>
    <name evidence="3" type="ORF">QPR60_04820</name>
</gene>
<sequence length="169" mass="18900">MKKDSYAFLIPLIVGGLALIFGFVVWSIEIYRVTFLTVRGEQYLAVGTLLLPLVAMVILIAKRAFKDKAIVDVVKLYLGLIIFSLPVAIFVIFTAAWLLGGEYSAWSQPYRYESGSRKSCSGAGVYEPELKREIRICYPQGNYFIDGTLYVEKRSNSLGMVVLWAVALP</sequence>
<evidence type="ECO:0000313" key="2">
    <source>
        <dbReference type="EMBL" id="MBF1971727.1"/>
    </source>
</evidence>
<keyword evidence="1" id="KW-1133">Transmembrane helix</keyword>
<feature type="transmembrane region" description="Helical" evidence="1">
    <location>
        <begin position="6"/>
        <end position="31"/>
    </location>
</feature>
<dbReference type="Proteomes" id="UP001229386">
    <property type="component" value="Chromosome"/>
</dbReference>
<keyword evidence="1" id="KW-0812">Transmembrane</keyword>
<dbReference type="EMBL" id="CP126746">
    <property type="protein sequence ID" value="WMB12172.1"/>
    <property type="molecule type" value="Genomic_DNA"/>
</dbReference>
<dbReference type="RefSeq" id="WP_006809954.1">
    <property type="nucleotide sequence ID" value="NZ_CAIZUP010000003.1"/>
</dbReference>
<dbReference type="EMBL" id="JADIXG010000023">
    <property type="protein sequence ID" value="MBF1971727.1"/>
    <property type="molecule type" value="Genomic_DNA"/>
</dbReference>
<feature type="transmembrane region" description="Helical" evidence="1">
    <location>
        <begin position="43"/>
        <end position="65"/>
    </location>
</feature>
<reference evidence="2 4" key="1">
    <citation type="submission" date="2020-10" db="EMBL/GenBank/DDBJ databases">
        <title>Genomic surveiliance of eskapee pathogens from blood stream infections in KZN.</title>
        <authorList>
            <person name="Hetsa B.A."/>
            <person name="Amoako D.G."/>
            <person name="Akebe A.L.K."/>
            <person name="Essack S."/>
        </authorList>
    </citation>
    <scope>NUCLEOTIDE SEQUENCE [LARGE SCALE GENOMIC DNA]</scope>
    <source>
        <strain evidence="2 4">E6</strain>
    </source>
</reference>
<proteinExistence type="predicted"/>
<evidence type="ECO:0000256" key="1">
    <source>
        <dbReference type="SAM" id="Phobius"/>
    </source>
</evidence>